<feature type="compositionally biased region" description="Polar residues" evidence="1">
    <location>
        <begin position="347"/>
        <end position="359"/>
    </location>
</feature>
<dbReference type="EMBL" id="KD127993">
    <property type="protein sequence ID" value="EMS58803.1"/>
    <property type="molecule type" value="Genomic_DNA"/>
</dbReference>
<protein>
    <submittedName>
        <fullName evidence="3">Uncharacterized protein</fullName>
    </submittedName>
</protein>
<feature type="region of interest" description="Disordered" evidence="1">
    <location>
        <begin position="87"/>
        <end position="158"/>
    </location>
</feature>
<evidence type="ECO:0000313" key="3">
    <source>
        <dbReference type="EMBL" id="EMS58803.1"/>
    </source>
</evidence>
<keyword evidence="2" id="KW-0732">Signal</keyword>
<dbReference type="OMA" id="HIHAPPD"/>
<dbReference type="AlphaFoldDB" id="M7Z6I2"/>
<proteinExistence type="predicted"/>
<reference evidence="3" key="1">
    <citation type="journal article" date="2013" name="Nature">
        <title>Draft genome of the wheat A-genome progenitor Triticum urartu.</title>
        <authorList>
            <person name="Ling H.Q."/>
            <person name="Zhao S."/>
            <person name="Liu D."/>
            <person name="Wang J."/>
            <person name="Sun H."/>
            <person name="Zhang C."/>
            <person name="Fan H."/>
            <person name="Li D."/>
            <person name="Dong L."/>
            <person name="Tao Y."/>
            <person name="Gao C."/>
            <person name="Wu H."/>
            <person name="Li Y."/>
            <person name="Cui Y."/>
            <person name="Guo X."/>
            <person name="Zheng S."/>
            <person name="Wang B."/>
            <person name="Yu K."/>
            <person name="Liang Q."/>
            <person name="Yang W."/>
            <person name="Lou X."/>
            <person name="Chen J."/>
            <person name="Feng M."/>
            <person name="Jian J."/>
            <person name="Zhang X."/>
            <person name="Luo G."/>
            <person name="Jiang Y."/>
            <person name="Liu J."/>
            <person name="Wang Z."/>
            <person name="Sha Y."/>
            <person name="Zhang B."/>
            <person name="Wu H."/>
            <person name="Tang D."/>
            <person name="Shen Q."/>
            <person name="Xue P."/>
            <person name="Zou S."/>
            <person name="Wang X."/>
            <person name="Liu X."/>
            <person name="Wang F."/>
            <person name="Yang Y."/>
            <person name="An X."/>
            <person name="Dong Z."/>
            <person name="Zhang K."/>
            <person name="Zhang X."/>
            <person name="Luo M.C."/>
            <person name="Dvorak J."/>
            <person name="Tong Y."/>
            <person name="Wang J."/>
            <person name="Yang H."/>
            <person name="Li Z."/>
            <person name="Wang D."/>
            <person name="Zhang A."/>
            <person name="Wang J."/>
        </authorList>
    </citation>
    <scope>NUCLEOTIDE SEQUENCE</scope>
</reference>
<feature type="signal peptide" evidence="2">
    <location>
        <begin position="1"/>
        <end position="19"/>
    </location>
</feature>
<gene>
    <name evidence="3" type="ORF">TRIUR3_15985</name>
</gene>
<feature type="region of interest" description="Disordered" evidence="1">
    <location>
        <begin position="170"/>
        <end position="359"/>
    </location>
</feature>
<evidence type="ECO:0000256" key="1">
    <source>
        <dbReference type="SAM" id="MobiDB-lite"/>
    </source>
</evidence>
<accession>M7Z6I2</accession>
<organism evidence="3">
    <name type="scientific">Triticum urartu</name>
    <name type="common">Red wild einkorn</name>
    <name type="synonym">Crithodium urartu</name>
    <dbReference type="NCBI Taxonomy" id="4572"/>
    <lineage>
        <taxon>Eukaryota</taxon>
        <taxon>Viridiplantae</taxon>
        <taxon>Streptophyta</taxon>
        <taxon>Embryophyta</taxon>
        <taxon>Tracheophyta</taxon>
        <taxon>Spermatophyta</taxon>
        <taxon>Magnoliopsida</taxon>
        <taxon>Liliopsida</taxon>
        <taxon>Poales</taxon>
        <taxon>Poaceae</taxon>
        <taxon>BOP clade</taxon>
        <taxon>Pooideae</taxon>
        <taxon>Triticodae</taxon>
        <taxon>Triticeae</taxon>
        <taxon>Triticinae</taxon>
        <taxon>Triticum</taxon>
    </lineage>
</organism>
<feature type="compositionally biased region" description="Basic and acidic residues" evidence="1">
    <location>
        <begin position="94"/>
        <end position="107"/>
    </location>
</feature>
<sequence>MALTMMWCFLARVLRLGDEEELWGASRHNDATKGGRWASPKHYENMPEGVIYGGRRRTRLTEVDVDLHRLSLAARVNMPRYLQTCERRQHHIHAPPDRPRTKQEETVVHPLPGVPRPRPRPPPRPPQAVKDVAGKVYPNAPEDPSSAHPTPDQGSSSTLEPVFHIFEDPRHRLVDPPGRPPLPAVKSAAGKAYLDAPEDPTTHPAPNTGSCNASEPVSAGIFEDPRHPVPDPSARGRSAMTDGDEPAQCTEEHPKYPVPDSSTDEGPVEEHPAYATPGYGSCSTPKPVPEKPPSGTYEDVKQRDVDPPRPAREGVGHQVPDPPGRGSSALPEARAVHPGPSEIPSPGQFQVTTSFRLKS</sequence>
<feature type="compositionally biased region" description="Pro residues" evidence="1">
    <location>
        <begin position="112"/>
        <end position="126"/>
    </location>
</feature>
<name>M7Z6I2_TRIUA</name>
<feature type="chain" id="PRO_5009705486" evidence="2">
    <location>
        <begin position="20"/>
        <end position="359"/>
    </location>
</feature>
<feature type="compositionally biased region" description="Basic and acidic residues" evidence="1">
    <location>
        <begin position="298"/>
        <end position="315"/>
    </location>
</feature>
<evidence type="ECO:0000256" key="2">
    <source>
        <dbReference type="SAM" id="SignalP"/>
    </source>
</evidence>
<feature type="compositionally biased region" description="Polar residues" evidence="1">
    <location>
        <begin position="204"/>
        <end position="215"/>
    </location>
</feature>